<accession>A0A9W9DTV3</accession>
<reference evidence="7" key="2">
    <citation type="journal article" date="2023" name="Proc. Natl. Acad. Sci. U.S.A.">
        <title>A global phylogenomic analysis of the shiitake genus Lentinula.</title>
        <authorList>
            <person name="Sierra-Patev S."/>
            <person name="Min B."/>
            <person name="Naranjo-Ortiz M."/>
            <person name="Looney B."/>
            <person name="Konkel Z."/>
            <person name="Slot J.C."/>
            <person name="Sakamoto Y."/>
            <person name="Steenwyk J.L."/>
            <person name="Rokas A."/>
            <person name="Carro J."/>
            <person name="Camarero S."/>
            <person name="Ferreira P."/>
            <person name="Molpeceres G."/>
            <person name="Ruiz-Duenas F.J."/>
            <person name="Serrano A."/>
            <person name="Henrissat B."/>
            <person name="Drula E."/>
            <person name="Hughes K.W."/>
            <person name="Mata J.L."/>
            <person name="Ishikawa N.K."/>
            <person name="Vargas-Isla R."/>
            <person name="Ushijima S."/>
            <person name="Smith C.A."/>
            <person name="Donoghue J."/>
            <person name="Ahrendt S."/>
            <person name="Andreopoulos W."/>
            <person name="He G."/>
            <person name="LaButti K."/>
            <person name="Lipzen A."/>
            <person name="Ng V."/>
            <person name="Riley R."/>
            <person name="Sandor L."/>
            <person name="Barry K."/>
            <person name="Martinez A.T."/>
            <person name="Xiao Y."/>
            <person name="Gibbons J.G."/>
            <person name="Terashima K."/>
            <person name="Grigoriev I.V."/>
            <person name="Hibbett D."/>
        </authorList>
    </citation>
    <scope>NUCLEOTIDE SEQUENCE</scope>
    <source>
        <strain evidence="7">Sp2 HRB7682 ss15</strain>
    </source>
</reference>
<feature type="compositionally biased region" description="Basic and acidic residues" evidence="5">
    <location>
        <begin position="11"/>
        <end position="26"/>
    </location>
</feature>
<protein>
    <recommendedName>
        <fullName evidence="4">Guanine nucleotide-binding protein-like 1</fullName>
    </recommendedName>
</protein>
<evidence type="ECO:0000256" key="4">
    <source>
        <dbReference type="ARBA" id="ARBA00039902"/>
    </source>
</evidence>
<name>A0A9W9DTV3_9AGAR</name>
<evidence type="ECO:0000259" key="6">
    <source>
        <dbReference type="Pfam" id="PF01926"/>
    </source>
</evidence>
<organism evidence="7 8">
    <name type="scientific">Lentinula lateritia</name>
    <dbReference type="NCBI Taxonomy" id="40482"/>
    <lineage>
        <taxon>Eukaryota</taxon>
        <taxon>Fungi</taxon>
        <taxon>Dikarya</taxon>
        <taxon>Basidiomycota</taxon>
        <taxon>Agaricomycotina</taxon>
        <taxon>Agaricomycetes</taxon>
        <taxon>Agaricomycetidae</taxon>
        <taxon>Agaricales</taxon>
        <taxon>Marasmiineae</taxon>
        <taxon>Omphalotaceae</taxon>
        <taxon>Lentinula</taxon>
    </lineage>
</organism>
<evidence type="ECO:0000313" key="7">
    <source>
        <dbReference type="EMBL" id="KAJ4485040.1"/>
    </source>
</evidence>
<comment type="function">
    <text evidence="3">Possible regulatory or functional link with the histocompatibility cluster.</text>
</comment>
<dbReference type="InterPro" id="IPR006073">
    <property type="entry name" value="GTP-bd"/>
</dbReference>
<feature type="compositionally biased region" description="Acidic residues" evidence="5">
    <location>
        <begin position="560"/>
        <end position="586"/>
    </location>
</feature>
<evidence type="ECO:0000256" key="5">
    <source>
        <dbReference type="SAM" id="MobiDB-lite"/>
    </source>
</evidence>
<proteinExistence type="predicted"/>
<sequence length="633" mass="71942">MPRRQPTSTRQKKEERQLKRAVKRGEVSPPPPKGRKKPTKRSRALHSNAPASASVESSRKLQSSFIKSSRQFLENTKTLASTIPLPRPIPPISAILSQSYEQSSEFEALTCPRRPKWRYDMSKKEVESNEEGLFKKWLQETDSALERWRLGNKRSDDHLDDTQHEREPAIVRSSSSFERNLEVWRQLWRVTEISQIILVLVDSRCPLLHFPPSLARYLSNHKVILVLTKVDITGPVRANAWIDYLRNSFPDLRVVQAQAYGTKEEGFYHQGRSKYEPRIPQIFKEQLLDAIRDLHAEILQPPKKIMENPDRLKSWKPPVKQEIDWNAALNHHTQRTMVITDTSDPEEGSFLTIGLLGSPNVGKSSLLNALFGESKVRASKTPGKTKHFQTLLWTSEIRLVDCPGLVMPNYVSMEMQVLSGVLPISRVSAIPACVHHAAQLLPLEDIFNLPHPRSEEHPIADKRTWRENMKRVENLSMYWTAMDILVAFANKKSWVTAKAGRPDFSRAGNAILRALAEGQVPWGFWPPGTPLFSIEPEDRDGSGHGVWIKQYNRETSGGEDNNELSEDDSDDDDDSFPEDLNDDDSNGSELESDRWSGGDTKPINDGKYPLTTTRFAVLHIESDEGASELDDDE</sequence>
<keyword evidence="1" id="KW-0547">Nucleotide-binding</keyword>
<dbReference type="Gene3D" id="3.40.50.300">
    <property type="entry name" value="P-loop containing nucleotide triphosphate hydrolases"/>
    <property type="match status" value="1"/>
</dbReference>
<reference evidence="7" key="1">
    <citation type="submission" date="2022-08" db="EMBL/GenBank/DDBJ databases">
        <authorList>
            <consortium name="DOE Joint Genome Institute"/>
            <person name="Min B."/>
            <person name="Riley R."/>
            <person name="Sierra-Patev S."/>
            <person name="Naranjo-Ortiz M."/>
            <person name="Looney B."/>
            <person name="Konkel Z."/>
            <person name="Slot J.C."/>
            <person name="Sakamoto Y."/>
            <person name="Steenwyk J.L."/>
            <person name="Rokas A."/>
            <person name="Carro J."/>
            <person name="Camarero S."/>
            <person name="Ferreira P."/>
            <person name="Molpeceres G."/>
            <person name="Ruiz-Duenas F.J."/>
            <person name="Serrano A."/>
            <person name="Henrissat B."/>
            <person name="Drula E."/>
            <person name="Hughes K.W."/>
            <person name="Mata J.L."/>
            <person name="Ishikawa N.K."/>
            <person name="Vargas-Isla R."/>
            <person name="Ushijima S."/>
            <person name="Smith C.A."/>
            <person name="Ahrendt S."/>
            <person name="Andreopoulos W."/>
            <person name="He G."/>
            <person name="Labutti K."/>
            <person name="Lipzen A."/>
            <person name="Ng V."/>
            <person name="Sandor L."/>
            <person name="Barry K."/>
            <person name="Martinez A.T."/>
            <person name="Xiao Y."/>
            <person name="Gibbons J.G."/>
            <person name="Terashima K."/>
            <person name="Hibbett D.S."/>
            <person name="Grigoriev I.V."/>
        </authorList>
    </citation>
    <scope>NUCLEOTIDE SEQUENCE</scope>
    <source>
        <strain evidence="7">Sp2 HRB7682 ss15</strain>
    </source>
</reference>
<dbReference type="GO" id="GO:0005525">
    <property type="term" value="F:GTP binding"/>
    <property type="evidence" value="ECO:0007669"/>
    <property type="project" value="UniProtKB-KW"/>
</dbReference>
<keyword evidence="2" id="KW-0342">GTP-binding</keyword>
<dbReference type="SUPFAM" id="SSF52540">
    <property type="entry name" value="P-loop containing nucleoside triphosphate hydrolases"/>
    <property type="match status" value="1"/>
</dbReference>
<dbReference type="EMBL" id="JANVFS010000011">
    <property type="protein sequence ID" value="KAJ4485040.1"/>
    <property type="molecule type" value="Genomic_DNA"/>
</dbReference>
<dbReference type="PANTHER" id="PTHR45709:SF3">
    <property type="entry name" value="GUANINE NUCLEOTIDE-BINDING PROTEIN-LIKE 1"/>
    <property type="match status" value="1"/>
</dbReference>
<gene>
    <name evidence="7" type="ORF">C8J55DRAFT_425295</name>
</gene>
<dbReference type="InterPro" id="IPR027417">
    <property type="entry name" value="P-loop_NTPase"/>
</dbReference>
<evidence type="ECO:0000313" key="8">
    <source>
        <dbReference type="Proteomes" id="UP001150238"/>
    </source>
</evidence>
<dbReference type="Pfam" id="PF01926">
    <property type="entry name" value="MMR_HSR1"/>
    <property type="match status" value="1"/>
</dbReference>
<feature type="domain" description="G" evidence="6">
    <location>
        <begin position="352"/>
        <end position="419"/>
    </location>
</feature>
<evidence type="ECO:0000256" key="2">
    <source>
        <dbReference type="ARBA" id="ARBA00023134"/>
    </source>
</evidence>
<feature type="region of interest" description="Disordered" evidence="5">
    <location>
        <begin position="552"/>
        <end position="609"/>
    </location>
</feature>
<dbReference type="AlphaFoldDB" id="A0A9W9DTV3"/>
<feature type="compositionally biased region" description="Basic residues" evidence="5">
    <location>
        <begin position="33"/>
        <end position="44"/>
    </location>
</feature>
<evidence type="ECO:0000256" key="1">
    <source>
        <dbReference type="ARBA" id="ARBA00022741"/>
    </source>
</evidence>
<dbReference type="Proteomes" id="UP001150238">
    <property type="component" value="Unassembled WGS sequence"/>
</dbReference>
<comment type="caution">
    <text evidence="7">The sequence shown here is derived from an EMBL/GenBank/DDBJ whole genome shotgun (WGS) entry which is preliminary data.</text>
</comment>
<dbReference type="PANTHER" id="PTHR45709">
    <property type="entry name" value="LARGE SUBUNIT GTPASE 1 HOMOLOG-RELATED"/>
    <property type="match status" value="1"/>
</dbReference>
<feature type="region of interest" description="Disordered" evidence="5">
    <location>
        <begin position="1"/>
        <end position="61"/>
    </location>
</feature>
<feature type="compositionally biased region" description="Polar residues" evidence="5">
    <location>
        <begin position="49"/>
        <end position="61"/>
    </location>
</feature>
<dbReference type="GO" id="GO:0003924">
    <property type="term" value="F:GTPase activity"/>
    <property type="evidence" value="ECO:0007669"/>
    <property type="project" value="InterPro"/>
</dbReference>
<evidence type="ECO:0000256" key="3">
    <source>
        <dbReference type="ARBA" id="ARBA00037770"/>
    </source>
</evidence>
<dbReference type="InterPro" id="IPR043358">
    <property type="entry name" value="GNL1-like"/>
</dbReference>